<feature type="region of interest" description="Disordered" evidence="1">
    <location>
        <begin position="215"/>
        <end position="240"/>
    </location>
</feature>
<gene>
    <name evidence="2" type="ORF">SMN809_LOCUS71843</name>
</gene>
<comment type="caution">
    <text evidence="2">The sequence shown here is derived from an EMBL/GenBank/DDBJ whole genome shotgun (WGS) entry which is preliminary data.</text>
</comment>
<proteinExistence type="predicted"/>
<dbReference type="Proteomes" id="UP000676336">
    <property type="component" value="Unassembled WGS sequence"/>
</dbReference>
<dbReference type="AlphaFoldDB" id="A0A8S3I093"/>
<evidence type="ECO:0000313" key="2">
    <source>
        <dbReference type="EMBL" id="CAF5189748.1"/>
    </source>
</evidence>
<reference evidence="2" key="1">
    <citation type="submission" date="2021-02" db="EMBL/GenBank/DDBJ databases">
        <authorList>
            <person name="Nowell W R."/>
        </authorList>
    </citation>
    <scope>NUCLEOTIDE SEQUENCE</scope>
</reference>
<name>A0A8S3I093_9BILA</name>
<evidence type="ECO:0000313" key="3">
    <source>
        <dbReference type="Proteomes" id="UP000676336"/>
    </source>
</evidence>
<protein>
    <submittedName>
        <fullName evidence="2">Uncharacterized protein</fullName>
    </submittedName>
</protein>
<evidence type="ECO:0000256" key="1">
    <source>
        <dbReference type="SAM" id="MobiDB-lite"/>
    </source>
</evidence>
<dbReference type="EMBL" id="CAJOBI010324448">
    <property type="protein sequence ID" value="CAF5189748.1"/>
    <property type="molecule type" value="Genomic_DNA"/>
</dbReference>
<organism evidence="2 3">
    <name type="scientific">Rotaria magnacalcarata</name>
    <dbReference type="NCBI Taxonomy" id="392030"/>
    <lineage>
        <taxon>Eukaryota</taxon>
        <taxon>Metazoa</taxon>
        <taxon>Spiralia</taxon>
        <taxon>Gnathifera</taxon>
        <taxon>Rotifera</taxon>
        <taxon>Eurotatoria</taxon>
        <taxon>Bdelloidea</taxon>
        <taxon>Philodinida</taxon>
        <taxon>Philodinidae</taxon>
        <taxon>Rotaria</taxon>
    </lineage>
</organism>
<feature type="non-terminal residue" evidence="2">
    <location>
        <position position="240"/>
    </location>
</feature>
<feature type="compositionally biased region" description="Low complexity" evidence="1">
    <location>
        <begin position="218"/>
        <end position="240"/>
    </location>
</feature>
<feature type="non-terminal residue" evidence="2">
    <location>
        <position position="1"/>
    </location>
</feature>
<accession>A0A8S3I093</accession>
<sequence>YLSDWHHMKEQVVDDRTRARHLLHISQKIIKLKLRIDEELSQISTSLNHSWFDINSINQLKDQISYEIDIEQENRQKLITFYTDLHLVEEHLKEYLMTYPNASSSFHIDEQLHSNRVTLEQFTNKLDSYGNQLRTLITMIDNLSPVENHIEQKLTSIDYPGELQELQTSIDNYERMIPLNDSYLIIKNHCQYKLDLYRKMLNDFIRKHEKHVSFDSPININNNNSTNINSSTSSSLSSTP</sequence>